<name>A0A139ADD3_GONPJ</name>
<dbReference type="PANTHER" id="PTHR28110">
    <property type="entry name" value="TRANSMEMBRANE PROTEIN"/>
    <property type="match status" value="1"/>
</dbReference>
<organism evidence="1 2">
    <name type="scientific">Gonapodya prolifera (strain JEL478)</name>
    <name type="common">Monoblepharis prolifera</name>
    <dbReference type="NCBI Taxonomy" id="1344416"/>
    <lineage>
        <taxon>Eukaryota</taxon>
        <taxon>Fungi</taxon>
        <taxon>Fungi incertae sedis</taxon>
        <taxon>Chytridiomycota</taxon>
        <taxon>Chytridiomycota incertae sedis</taxon>
        <taxon>Monoblepharidomycetes</taxon>
        <taxon>Monoblepharidales</taxon>
        <taxon>Gonapodyaceae</taxon>
        <taxon>Gonapodya</taxon>
    </lineage>
</organism>
<keyword evidence="2" id="KW-1185">Reference proteome</keyword>
<dbReference type="Proteomes" id="UP000070544">
    <property type="component" value="Unassembled WGS sequence"/>
</dbReference>
<evidence type="ECO:0000313" key="1">
    <source>
        <dbReference type="EMBL" id="KXS14780.1"/>
    </source>
</evidence>
<evidence type="ECO:0000313" key="2">
    <source>
        <dbReference type="Proteomes" id="UP000070544"/>
    </source>
</evidence>
<evidence type="ECO:0008006" key="3">
    <source>
        <dbReference type="Google" id="ProtNLM"/>
    </source>
</evidence>
<dbReference type="OrthoDB" id="4347at2759"/>
<reference evidence="1 2" key="1">
    <citation type="journal article" date="2015" name="Genome Biol. Evol.">
        <title>Phylogenomic analyses indicate that early fungi evolved digesting cell walls of algal ancestors of land plants.</title>
        <authorList>
            <person name="Chang Y."/>
            <person name="Wang S."/>
            <person name="Sekimoto S."/>
            <person name="Aerts A.L."/>
            <person name="Choi C."/>
            <person name="Clum A."/>
            <person name="LaButti K.M."/>
            <person name="Lindquist E.A."/>
            <person name="Yee Ngan C."/>
            <person name="Ohm R.A."/>
            <person name="Salamov A.A."/>
            <person name="Grigoriev I.V."/>
            <person name="Spatafora J.W."/>
            <person name="Berbee M.L."/>
        </authorList>
    </citation>
    <scope>NUCLEOTIDE SEQUENCE [LARGE SCALE GENOMIC DNA]</scope>
    <source>
        <strain evidence="1 2">JEL478</strain>
    </source>
</reference>
<proteinExistence type="predicted"/>
<accession>A0A139ADD3</accession>
<sequence>MTPLSDKSLQSTLSDLVLVAGHGIFNPSGLTRLRDRLSSNSTLPPPTTSELIQDPESWWLDPYQGKLDVLTFLEHLKAGVSLAAENKEALLMFSGGQSKVSSTSLSEGSSYHLISSLLGWFNLSRPSNPSEDARSSDWPIHERVVTEEHSRDSYENLLFGLCRFREVTGRYPRNVTIISYKHKAFRFTHVHRASVRFPTSRFNFVGVDHTGTLLPVVETIESEEPLLVSSGQRDGSSDLRLRFNSTYILSHAPSDLPPHELALSIMPFVVDPHGCGTATSLPAHDRDLLAARFGTDPRFRNVADNVLQEKRKLRDPALKGSMGWHGCLEMRGLMEACERSREPDGVGQDGGGWIWASEIPWDIRTIKT</sequence>
<dbReference type="PANTHER" id="PTHR28110:SF1">
    <property type="entry name" value="TRANSMEMBRANE PROTEIN"/>
    <property type="match status" value="1"/>
</dbReference>
<dbReference type="EMBL" id="KQ965766">
    <property type="protein sequence ID" value="KXS14780.1"/>
    <property type="molecule type" value="Genomic_DNA"/>
</dbReference>
<dbReference type="InterPro" id="IPR055323">
    <property type="entry name" value="C57A10.07/YOR238W"/>
</dbReference>
<protein>
    <recommendedName>
        <fullName evidence="3">DUF218 domain-containing protein</fullName>
    </recommendedName>
</protein>
<dbReference type="GO" id="GO:0005737">
    <property type="term" value="C:cytoplasm"/>
    <property type="evidence" value="ECO:0007669"/>
    <property type="project" value="TreeGrafter"/>
</dbReference>
<gene>
    <name evidence="1" type="ORF">M427DRAFT_99336</name>
</gene>
<dbReference type="AlphaFoldDB" id="A0A139ADD3"/>